<comment type="similarity">
    <text evidence="1">Belongs to the SleB family.</text>
</comment>
<evidence type="ECO:0000259" key="10">
    <source>
        <dbReference type="Pfam" id="PF01471"/>
    </source>
</evidence>
<dbReference type="Pfam" id="PF07486">
    <property type="entry name" value="Hydrolase_2"/>
    <property type="match status" value="1"/>
</dbReference>
<dbReference type="STRING" id="696281.Desru_3732"/>
<sequence length="231" mass="24897">MVCLMSLVAFLFAGFIVYNQALAQESTLYWGSQGSKVRAVQQRLKDWGYYKGPVDGVYRGETAAAVRKFQSRNGIPADGVVGTKTSQALGLSTGAKAGTTYTSTPTSTSRGYVSNRDSVNLLARVIMGEAANEPYLGKVAVGAVMLNRTEHEGFPSTLSGVVYQPMAFESVSNGQYNRSVTPEALKAAQDALSGYDPTGGAIYFWNPSKPVNPWIWSRKVVGQIGQHVFAY</sequence>
<keyword evidence="4 9" id="KW-0732">Signal</keyword>
<keyword evidence="13" id="KW-1185">Reference proteome</keyword>
<dbReference type="InterPro" id="IPR036365">
    <property type="entry name" value="PGBD-like_sf"/>
</dbReference>
<proteinExistence type="inferred from homology"/>
<dbReference type="InterPro" id="IPR042047">
    <property type="entry name" value="SleB_dom1"/>
</dbReference>
<dbReference type="SUPFAM" id="SSF47090">
    <property type="entry name" value="PGBD-like"/>
    <property type="match status" value="1"/>
</dbReference>
<dbReference type="KEGG" id="dru:Desru_3732"/>
<dbReference type="Pfam" id="PF01471">
    <property type="entry name" value="PG_binding_1"/>
    <property type="match status" value="1"/>
</dbReference>
<dbReference type="GO" id="GO:0071555">
    <property type="term" value="P:cell wall organization"/>
    <property type="evidence" value="ECO:0007669"/>
    <property type="project" value="UniProtKB-KW"/>
</dbReference>
<evidence type="ECO:0000256" key="6">
    <source>
        <dbReference type="ARBA" id="ARBA00022969"/>
    </source>
</evidence>
<dbReference type="AlphaFoldDB" id="F6DPA3"/>
<feature type="signal peptide" evidence="9">
    <location>
        <begin position="1"/>
        <end position="23"/>
    </location>
</feature>
<name>F6DPA3_DESRL</name>
<dbReference type="GO" id="GO:0030435">
    <property type="term" value="P:sporulation resulting in formation of a cellular spore"/>
    <property type="evidence" value="ECO:0007669"/>
    <property type="project" value="UniProtKB-KW"/>
</dbReference>
<evidence type="ECO:0000256" key="4">
    <source>
        <dbReference type="ARBA" id="ARBA00022729"/>
    </source>
</evidence>
<keyword evidence="3" id="KW-0309">Germination</keyword>
<dbReference type="InterPro" id="IPR002477">
    <property type="entry name" value="Peptidoglycan-bd-like"/>
</dbReference>
<dbReference type="HOGENOM" id="CLU_053345_0_0_9"/>
<dbReference type="InterPro" id="IPR011105">
    <property type="entry name" value="Cell_wall_hydrolase_SleB"/>
</dbReference>
<evidence type="ECO:0000256" key="7">
    <source>
        <dbReference type="ARBA" id="ARBA00023316"/>
    </source>
</evidence>
<keyword evidence="7" id="KW-0961">Cell wall biogenesis/degradation</keyword>
<feature type="domain" description="Peptidoglycan binding-like" evidence="10">
    <location>
        <begin position="33"/>
        <end position="89"/>
    </location>
</feature>
<dbReference type="InterPro" id="IPR014224">
    <property type="entry name" value="Spore_cortex_SleB"/>
</dbReference>
<dbReference type="Gene3D" id="6.20.240.60">
    <property type="match status" value="1"/>
</dbReference>
<reference evidence="12 13" key="2">
    <citation type="journal article" date="2012" name="Stand. Genomic Sci.">
        <title>Complete genome sequence of the sulfate-reducing firmicute Desulfotomaculum ruminis type strain (DL(T)).</title>
        <authorList>
            <person name="Spring S."/>
            <person name="Visser M."/>
            <person name="Lu M."/>
            <person name="Copeland A."/>
            <person name="Lapidus A."/>
            <person name="Lucas S."/>
            <person name="Cheng J.F."/>
            <person name="Han C."/>
            <person name="Tapia R."/>
            <person name="Goodwin L.A."/>
            <person name="Pitluck S."/>
            <person name="Ivanova N."/>
            <person name="Land M."/>
            <person name="Hauser L."/>
            <person name="Larimer F."/>
            <person name="Rohde M."/>
            <person name="Goker M."/>
            <person name="Detter J.C."/>
            <person name="Kyrpides N.C."/>
            <person name="Woyke T."/>
            <person name="Schaap P.J."/>
            <person name="Plugge C.M."/>
            <person name="Muyzer G."/>
            <person name="Kuever J."/>
            <person name="Pereira I.A."/>
            <person name="Parshina S.N."/>
            <person name="Bernier-Latmani R."/>
            <person name="Stams A.J."/>
            <person name="Klenk H.P."/>
        </authorList>
    </citation>
    <scope>NUCLEOTIDE SEQUENCE [LARGE SCALE GENOMIC DNA]</scope>
    <source>
        <strain evidence="13">ATCC 23193 / DSM 2154 / NCIB 8452 / DL</strain>
    </source>
</reference>
<accession>F6DPA3</accession>
<feature type="domain" description="Cell wall hydrolase SleB" evidence="11">
    <location>
        <begin position="132"/>
        <end position="230"/>
    </location>
</feature>
<evidence type="ECO:0000256" key="9">
    <source>
        <dbReference type="SAM" id="SignalP"/>
    </source>
</evidence>
<organism evidence="12 13">
    <name type="scientific">Desulforamulus ruminis (strain ATCC 23193 / DSM 2154 / NCIMB 8452 / DL)</name>
    <name type="common">Desulfotomaculum ruminis</name>
    <dbReference type="NCBI Taxonomy" id="696281"/>
    <lineage>
        <taxon>Bacteria</taxon>
        <taxon>Bacillati</taxon>
        <taxon>Bacillota</taxon>
        <taxon>Clostridia</taxon>
        <taxon>Eubacteriales</taxon>
        <taxon>Peptococcaceae</taxon>
        <taxon>Desulforamulus</taxon>
    </lineage>
</organism>
<reference evidence="13" key="1">
    <citation type="submission" date="2011-05" db="EMBL/GenBank/DDBJ databases">
        <title>Complete sequence of Desulfotomaculum ruminis DSM 2154.</title>
        <authorList>
            <person name="Lucas S."/>
            <person name="Copeland A."/>
            <person name="Lapidus A."/>
            <person name="Cheng J.-F."/>
            <person name="Goodwin L."/>
            <person name="Pitluck S."/>
            <person name="Lu M."/>
            <person name="Detter J.C."/>
            <person name="Han C."/>
            <person name="Tapia R."/>
            <person name="Land M."/>
            <person name="Hauser L."/>
            <person name="Kyrpides N."/>
            <person name="Ivanova N."/>
            <person name="Mikhailova N."/>
            <person name="Pagani I."/>
            <person name="Stams A.J.M."/>
            <person name="Plugge C.M."/>
            <person name="Muyzer G."/>
            <person name="Kuever J."/>
            <person name="Parshina S.N."/>
            <person name="Ivanova A.E."/>
            <person name="Nazina T.N."/>
            <person name="Brambilla E."/>
            <person name="Spring S."/>
            <person name="Klenk H.-P."/>
            <person name="Woyke T."/>
        </authorList>
    </citation>
    <scope>NUCLEOTIDE SEQUENCE [LARGE SCALE GENOMIC DNA]</scope>
    <source>
        <strain evidence="13">ATCC 23193 / DSM 2154 / NCIB 8452 / DL</strain>
    </source>
</reference>
<evidence type="ECO:0000313" key="12">
    <source>
        <dbReference type="EMBL" id="AEG61932.1"/>
    </source>
</evidence>
<dbReference type="NCBIfam" id="TIGR02869">
    <property type="entry name" value="spore_SleB"/>
    <property type="match status" value="1"/>
</dbReference>
<evidence type="ECO:0000256" key="5">
    <source>
        <dbReference type="ARBA" id="ARBA00022801"/>
    </source>
</evidence>
<dbReference type="RefSeq" id="WP_013843677.1">
    <property type="nucleotide sequence ID" value="NC_015589.1"/>
</dbReference>
<dbReference type="GO" id="GO:0016787">
    <property type="term" value="F:hydrolase activity"/>
    <property type="evidence" value="ECO:0007669"/>
    <property type="project" value="UniProtKB-KW"/>
</dbReference>
<evidence type="ECO:0000256" key="8">
    <source>
        <dbReference type="NCBIfam" id="TIGR02869"/>
    </source>
</evidence>
<dbReference type="eggNOG" id="COG3409">
    <property type="taxonomic scope" value="Bacteria"/>
</dbReference>
<protein>
    <recommendedName>
        <fullName evidence="2 8">Spore cortex-lytic enzyme</fullName>
    </recommendedName>
</protein>
<gene>
    <name evidence="12" type="ordered locus">Desru_3732</name>
</gene>
<keyword evidence="5" id="KW-0378">Hydrolase</keyword>
<evidence type="ECO:0000313" key="13">
    <source>
        <dbReference type="Proteomes" id="UP000009234"/>
    </source>
</evidence>
<dbReference type="EMBL" id="CP002780">
    <property type="protein sequence ID" value="AEG61932.1"/>
    <property type="molecule type" value="Genomic_DNA"/>
</dbReference>
<dbReference type="eggNOG" id="COG3773">
    <property type="taxonomic scope" value="Bacteria"/>
</dbReference>
<evidence type="ECO:0000256" key="2">
    <source>
        <dbReference type="ARBA" id="ARBA00018364"/>
    </source>
</evidence>
<dbReference type="InterPro" id="IPR036366">
    <property type="entry name" value="PGBDSf"/>
</dbReference>
<dbReference type="Proteomes" id="UP000009234">
    <property type="component" value="Chromosome"/>
</dbReference>
<keyword evidence="6" id="KW-0749">Sporulation</keyword>
<feature type="chain" id="PRO_5003338797" description="Spore cortex-lytic enzyme" evidence="9">
    <location>
        <begin position="24"/>
        <end position="231"/>
    </location>
</feature>
<dbReference type="Gene3D" id="1.10.10.2520">
    <property type="entry name" value="Cell wall hydrolase SleB, domain 1"/>
    <property type="match status" value="1"/>
</dbReference>
<evidence type="ECO:0000256" key="3">
    <source>
        <dbReference type="ARBA" id="ARBA00022544"/>
    </source>
</evidence>
<dbReference type="GO" id="GO:0009847">
    <property type="term" value="P:spore germination"/>
    <property type="evidence" value="ECO:0007669"/>
    <property type="project" value="UniProtKB-UniRule"/>
</dbReference>
<dbReference type="Gene3D" id="1.10.101.10">
    <property type="entry name" value="PGBD-like superfamily/PGBD"/>
    <property type="match status" value="1"/>
</dbReference>
<evidence type="ECO:0000256" key="1">
    <source>
        <dbReference type="ARBA" id="ARBA00007010"/>
    </source>
</evidence>
<evidence type="ECO:0000259" key="11">
    <source>
        <dbReference type="Pfam" id="PF07486"/>
    </source>
</evidence>